<comment type="similarity">
    <text evidence="2">Belongs to the galactose-3-O-sulfotransferase family.</text>
</comment>
<dbReference type="GO" id="GO:0070545">
    <property type="term" value="C:PeBoW complex"/>
    <property type="evidence" value="ECO:0007669"/>
    <property type="project" value="TreeGrafter"/>
</dbReference>
<comment type="function">
    <text evidence="10">Component of the PeBoW complex, which is required for maturation of 28S and 5.8S ribosomal RNAs and formation of the 60S ribosome.</text>
</comment>
<comment type="subcellular location">
    <subcellularLocation>
        <location evidence="1">Golgi apparatus membrane</location>
        <topology evidence="1">Single-pass type II membrane protein</topology>
    </subcellularLocation>
    <subcellularLocation>
        <location evidence="10">Nucleus</location>
        <location evidence="10">Nucleolus</location>
    </subcellularLocation>
    <subcellularLocation>
        <location evidence="10">Nucleus</location>
        <location evidence="10">Nucleoplasm</location>
    </subcellularLocation>
</comment>
<dbReference type="InterPro" id="IPR027417">
    <property type="entry name" value="P-loop_NTPase"/>
</dbReference>
<evidence type="ECO:0000256" key="8">
    <source>
        <dbReference type="ARBA" id="ARBA00023136"/>
    </source>
</evidence>
<reference evidence="12" key="1">
    <citation type="journal article" date="2023" name="Science">
        <title>Genome structures resolve the early diversification of teleost fishes.</title>
        <authorList>
            <person name="Parey E."/>
            <person name="Louis A."/>
            <person name="Montfort J."/>
            <person name="Bouchez O."/>
            <person name="Roques C."/>
            <person name="Iampietro C."/>
            <person name="Lluch J."/>
            <person name="Castinel A."/>
            <person name="Donnadieu C."/>
            <person name="Desvignes T."/>
            <person name="Floi Bucao C."/>
            <person name="Jouanno E."/>
            <person name="Wen M."/>
            <person name="Mejri S."/>
            <person name="Dirks R."/>
            <person name="Jansen H."/>
            <person name="Henkel C."/>
            <person name="Chen W.J."/>
            <person name="Zahm M."/>
            <person name="Cabau C."/>
            <person name="Klopp C."/>
            <person name="Thompson A.W."/>
            <person name="Robinson-Rechavi M."/>
            <person name="Braasch I."/>
            <person name="Lecointre G."/>
            <person name="Bobe J."/>
            <person name="Postlethwait J.H."/>
            <person name="Berthelot C."/>
            <person name="Roest Crollius H."/>
            <person name="Guiguen Y."/>
        </authorList>
    </citation>
    <scope>NUCLEOTIDE SEQUENCE</scope>
    <source>
        <strain evidence="12">Concon-B</strain>
    </source>
</reference>
<keyword evidence="10" id="KW-0539">Nucleus</keyword>
<dbReference type="GO" id="GO:0009247">
    <property type="term" value="P:glycolipid biosynthetic process"/>
    <property type="evidence" value="ECO:0007669"/>
    <property type="project" value="InterPro"/>
</dbReference>
<feature type="region of interest" description="Disordered" evidence="11">
    <location>
        <begin position="650"/>
        <end position="702"/>
    </location>
</feature>
<feature type="compositionally biased region" description="Gly residues" evidence="11">
    <location>
        <begin position="693"/>
        <end position="702"/>
    </location>
</feature>
<proteinExistence type="inferred from homology"/>
<dbReference type="Gene3D" id="3.40.50.300">
    <property type="entry name" value="P-loop containing nucleotide triphosphate hydrolases"/>
    <property type="match status" value="1"/>
</dbReference>
<keyword evidence="4" id="KW-0812">Transmembrane</keyword>
<keyword evidence="6" id="KW-1133">Transmembrane helix</keyword>
<feature type="compositionally biased region" description="Gly residues" evidence="11">
    <location>
        <begin position="666"/>
        <end position="684"/>
    </location>
</feature>
<dbReference type="Proteomes" id="UP001152803">
    <property type="component" value="Unassembled WGS sequence"/>
</dbReference>
<keyword evidence="13" id="KW-1185">Reference proteome</keyword>
<feature type="compositionally biased region" description="Acidic residues" evidence="11">
    <location>
        <begin position="542"/>
        <end position="567"/>
    </location>
</feature>
<dbReference type="CDD" id="cd17709">
    <property type="entry name" value="BRCT_pescadillo_like"/>
    <property type="match status" value="1"/>
</dbReference>
<dbReference type="GO" id="GO:0001733">
    <property type="term" value="F:galactosylceramide sulfotransferase activity"/>
    <property type="evidence" value="ECO:0007669"/>
    <property type="project" value="InterPro"/>
</dbReference>
<comment type="similarity">
    <text evidence="10">Belongs to the pescadillo family.</text>
</comment>
<keyword evidence="10" id="KW-0698">rRNA processing</keyword>
<dbReference type="InterPro" id="IPR009729">
    <property type="entry name" value="Gal-3-0_sulfotransfrase"/>
</dbReference>
<dbReference type="PANTHER" id="PTHR12221:SF6">
    <property type="entry name" value="PESCADILLO HOMOLOG"/>
    <property type="match status" value="1"/>
</dbReference>
<comment type="caution">
    <text evidence="12">The sequence shown here is derived from an EMBL/GenBank/DDBJ whole genome shotgun (WGS) entry which is preliminary data.</text>
</comment>
<feature type="compositionally biased region" description="Basic and acidic residues" evidence="11">
    <location>
        <begin position="568"/>
        <end position="579"/>
    </location>
</feature>
<evidence type="ECO:0000256" key="4">
    <source>
        <dbReference type="ARBA" id="ARBA00022692"/>
    </source>
</evidence>
<dbReference type="Pfam" id="PF06990">
    <property type="entry name" value="Gal-3-0_sulfotr"/>
    <property type="match status" value="1"/>
</dbReference>
<feature type="region of interest" description="Disordered" evidence="11">
    <location>
        <begin position="527"/>
        <end position="608"/>
    </location>
</feature>
<dbReference type="PANTHER" id="PTHR12221">
    <property type="entry name" value="PESCADILLO - RELATED"/>
    <property type="match status" value="1"/>
</dbReference>
<gene>
    <name evidence="10" type="primary">PES1</name>
    <name evidence="12" type="ORF">COCON_G00161390</name>
</gene>
<dbReference type="GO" id="GO:0000466">
    <property type="term" value="P:maturation of 5.8S rRNA from tricistronic rRNA transcript (SSU-rRNA, 5.8S rRNA, LSU-rRNA)"/>
    <property type="evidence" value="ECO:0007669"/>
    <property type="project" value="UniProtKB-UniRule"/>
</dbReference>
<keyword evidence="5" id="KW-0735">Signal-anchor</keyword>
<dbReference type="HAMAP" id="MF_03028">
    <property type="entry name" value="Pescadillo"/>
    <property type="match status" value="1"/>
</dbReference>
<evidence type="ECO:0000313" key="13">
    <source>
        <dbReference type="Proteomes" id="UP001152803"/>
    </source>
</evidence>
<protein>
    <recommendedName>
        <fullName evidence="10">Pescadillo homolog</fullName>
    </recommendedName>
</protein>
<dbReference type="Gene3D" id="3.40.50.10190">
    <property type="entry name" value="BRCT domain"/>
    <property type="match status" value="1"/>
</dbReference>
<evidence type="ECO:0000256" key="7">
    <source>
        <dbReference type="ARBA" id="ARBA00023034"/>
    </source>
</evidence>
<dbReference type="GO" id="GO:0000139">
    <property type="term" value="C:Golgi membrane"/>
    <property type="evidence" value="ECO:0007669"/>
    <property type="project" value="UniProtKB-SubCell"/>
</dbReference>
<keyword evidence="7" id="KW-0333">Golgi apparatus</keyword>
<dbReference type="GO" id="GO:0005654">
    <property type="term" value="C:nucleoplasm"/>
    <property type="evidence" value="ECO:0007669"/>
    <property type="project" value="UniProtKB-SubCell"/>
</dbReference>
<evidence type="ECO:0000256" key="3">
    <source>
        <dbReference type="ARBA" id="ARBA00022679"/>
    </source>
</evidence>
<keyword evidence="3" id="KW-0808">Transferase</keyword>
<keyword evidence="8" id="KW-0472">Membrane</keyword>
<evidence type="ECO:0000256" key="1">
    <source>
        <dbReference type="ARBA" id="ARBA00004323"/>
    </source>
</evidence>
<evidence type="ECO:0000256" key="11">
    <source>
        <dbReference type="SAM" id="MobiDB-lite"/>
    </source>
</evidence>
<feature type="compositionally biased region" description="Basic and acidic residues" evidence="11">
    <location>
        <begin position="594"/>
        <end position="608"/>
    </location>
</feature>
<evidence type="ECO:0000313" key="12">
    <source>
        <dbReference type="EMBL" id="KAJ8263682.1"/>
    </source>
</evidence>
<keyword evidence="10" id="KW-0690">Ribosome biogenesis</keyword>
<evidence type="ECO:0000256" key="5">
    <source>
        <dbReference type="ARBA" id="ARBA00022968"/>
    </source>
</evidence>
<dbReference type="SUPFAM" id="SSF52113">
    <property type="entry name" value="BRCT domain"/>
    <property type="match status" value="1"/>
</dbReference>
<organism evidence="12 13">
    <name type="scientific">Conger conger</name>
    <name type="common">Conger eel</name>
    <name type="synonym">Muraena conger</name>
    <dbReference type="NCBI Taxonomy" id="82655"/>
    <lineage>
        <taxon>Eukaryota</taxon>
        <taxon>Metazoa</taxon>
        <taxon>Chordata</taxon>
        <taxon>Craniata</taxon>
        <taxon>Vertebrata</taxon>
        <taxon>Euteleostomi</taxon>
        <taxon>Actinopterygii</taxon>
        <taxon>Neopterygii</taxon>
        <taxon>Teleostei</taxon>
        <taxon>Anguilliformes</taxon>
        <taxon>Congridae</taxon>
        <taxon>Conger</taxon>
    </lineage>
</organism>
<name>A0A9Q1DA57_CONCO</name>
<dbReference type="GO" id="GO:0030687">
    <property type="term" value="C:preribosome, large subunit precursor"/>
    <property type="evidence" value="ECO:0007669"/>
    <property type="project" value="UniProtKB-UniRule"/>
</dbReference>
<dbReference type="InterPro" id="IPR036420">
    <property type="entry name" value="BRCT_dom_sf"/>
</dbReference>
<dbReference type="GO" id="GO:0000463">
    <property type="term" value="P:maturation of LSU-rRNA from tricistronic rRNA transcript (SSU-rRNA, 5.8S rRNA, LSU-rRNA)"/>
    <property type="evidence" value="ECO:0007669"/>
    <property type="project" value="UniProtKB-UniRule"/>
</dbReference>
<dbReference type="EMBL" id="JAFJMO010000011">
    <property type="protein sequence ID" value="KAJ8263682.1"/>
    <property type="molecule type" value="Genomic_DNA"/>
</dbReference>
<dbReference type="OrthoDB" id="10264910at2759"/>
<evidence type="ECO:0000256" key="6">
    <source>
        <dbReference type="ARBA" id="ARBA00022989"/>
    </source>
</evidence>
<sequence length="1282" mass="145517">MIRVSSFLRVGANCSTQLSYPSILRYVYFPTKYERGAATNYITRNKARKKLSLSLADFRRLCILKGIYPHEPKHKKKVNKGSTAPRTFYLLKDIRFLLHEPIVGKFREYKVFVRKLRKAYGKAEWTNVQRLRENKPGYKLDHIIKERYPTFIDALRDIDDALSMCFLFSTFARTGKCHVQTIQLCRRLSVEWMNYIVTSRSLRKVFLSIKGIYYQAEVLGQPITWLVPYQFAHNHPTDVDYRVMATFTEFYTTLFGFVNFRLYQSLNLLYPPSASLDVKSETELKPEFEEDYAMDSESYLEKLAALSASLARVVPTAEEEEAELDQFPAEGEDAEVLEARDKLQREQDAQKKLFDGLRFFLNREVPREPLAFVLRCFGAQVSWDKSLCIGGTYDVTDQSITHQIVDRPNTDQQYINSCPEAELFPLPANIPAPPPPGPEQSHKDLFQGCWICGPPSSSTSCGQGRSHVRHCSLYYVQPQWVFDSVNAKLQLPVVDYFPGVNLPPHLSPFVEEKDGDYVPPEKLKLMAIQRGEQPEKRKKKEEEEEDDDDDDEEEGEEEEEMDAEELTDEKNLKEMEKQRSQGKALSVKVTPGKAKMENKMRTEQEEKAEEKRLAIMMMKKKEKYLYDKIMFGKKRKVRERARDIWDILTPRSRCRGPGRASASSAGPGGAQGARGCQGGPGCQGAQGAQGARGAQGAGGLRGAQGARGAQGVCRGAQGAQGASGGGSGGPGGRAVGRVTGAGLCLLSHVRVGPGGALGDVPGCGWLCPQETLDSGWVFVTERRCIRRAGWGEANGRREREGGGWELVVSWAHNAQQSGAARRTADGMRTSEDSDKRASFMRFVCGLQAVTMLAKQGRQGRQWKSMCKGLVLGTLLTSCMILLYCLSTPQVQIDVPEVPVPYSCAHRPARAHAWALPVSNSSQNAAGQSGTCTSKVDVMFMKTHKTASSTFINILFRFGEKHRLKFAFPDSRNDFFYPSPFQRSQVKDYRPGMCFNIICNHMRFDEAEVAKLLPADTAYITILRDPAELFESSFHYFGRLAPFTWKIPGEDKLSEFLQDPARYYDPEGYNSFYLKNLLFFDFGHDNNLEPGDPRVDESLRAIERRFQLVMLVEHFEESLILLKDTLCWEMDDLLFFKLNARKGSTVSKLTPELKARALQWNGVDRRLYQHFNATFWRKVEAYGRERMARDVEELRRRNEEMAAICIDGGRAVEAASIQETAMQPWQPIGEKSIMGYNLKKNIDKRHRKLCRKMLTPELQYLTELGVNLWITKLWGRVRDIINW</sequence>
<feature type="compositionally biased region" description="Low complexity" evidence="11">
    <location>
        <begin position="655"/>
        <end position="665"/>
    </location>
</feature>
<dbReference type="SUPFAM" id="SSF52540">
    <property type="entry name" value="P-loop containing nucleoside triphosphate hydrolases"/>
    <property type="match status" value="1"/>
</dbReference>
<dbReference type="GO" id="GO:0043021">
    <property type="term" value="F:ribonucleoprotein complex binding"/>
    <property type="evidence" value="ECO:0007669"/>
    <property type="project" value="UniProtKB-UniRule"/>
</dbReference>
<evidence type="ECO:0000256" key="2">
    <source>
        <dbReference type="ARBA" id="ARBA00008124"/>
    </source>
</evidence>
<dbReference type="InterPro" id="IPR010613">
    <property type="entry name" value="PES"/>
</dbReference>
<comment type="subunit">
    <text evidence="10">Component of the PeBoW complex, composed of BOP1, PES1 and WDR12. Within the PeBoW complex BOP1 interacts directly with PES1 and WDR12. The PeBoW complex also associates with the 66S pre-ribosome.</text>
</comment>
<dbReference type="GO" id="GO:0003723">
    <property type="term" value="F:RNA binding"/>
    <property type="evidence" value="ECO:0007669"/>
    <property type="project" value="TreeGrafter"/>
</dbReference>
<dbReference type="Pfam" id="PF06732">
    <property type="entry name" value="Pescadillo_N"/>
    <property type="match status" value="1"/>
</dbReference>
<evidence type="ECO:0000256" key="10">
    <source>
        <dbReference type="HAMAP-Rule" id="MF_03028"/>
    </source>
</evidence>
<keyword evidence="9" id="KW-0325">Glycoprotein</keyword>
<evidence type="ECO:0000256" key="9">
    <source>
        <dbReference type="ARBA" id="ARBA00023180"/>
    </source>
</evidence>
<dbReference type="FunFam" id="3.40.50.300:FF:000807">
    <property type="entry name" value="galactosylceramide sulfotransferase isoform X1"/>
    <property type="match status" value="1"/>
</dbReference>
<accession>A0A9Q1DA57</accession>